<dbReference type="RefSeq" id="WP_184626418.1">
    <property type="nucleotide sequence ID" value="NZ_JACHCC010000008.1"/>
</dbReference>
<organism evidence="2 3">
    <name type="scientific">Pedobacter cryoconitis</name>
    <dbReference type="NCBI Taxonomy" id="188932"/>
    <lineage>
        <taxon>Bacteria</taxon>
        <taxon>Pseudomonadati</taxon>
        <taxon>Bacteroidota</taxon>
        <taxon>Sphingobacteriia</taxon>
        <taxon>Sphingobacteriales</taxon>
        <taxon>Sphingobacteriaceae</taxon>
        <taxon>Pedobacter</taxon>
    </lineage>
</organism>
<evidence type="ECO:0000313" key="2">
    <source>
        <dbReference type="EMBL" id="MBB6501055.1"/>
    </source>
</evidence>
<feature type="domain" description="DUF3601" evidence="1">
    <location>
        <begin position="7"/>
        <end position="80"/>
    </location>
</feature>
<gene>
    <name evidence="2" type="ORF">HDF25_003218</name>
</gene>
<accession>A0A7X0J4S1</accession>
<reference evidence="2 3" key="1">
    <citation type="submission" date="2020-08" db="EMBL/GenBank/DDBJ databases">
        <title>Genomic Encyclopedia of Type Strains, Phase IV (KMG-V): Genome sequencing to study the core and pangenomes of soil and plant-associated prokaryotes.</title>
        <authorList>
            <person name="Whitman W."/>
        </authorList>
    </citation>
    <scope>NUCLEOTIDE SEQUENCE [LARGE SCALE GENOMIC DNA]</scope>
    <source>
        <strain evidence="2 3">M2T3</strain>
    </source>
</reference>
<dbReference type="AlphaFoldDB" id="A0A7X0J4S1"/>
<dbReference type="Gene3D" id="2.30.30.350">
    <property type="entry name" value="mobile metagenome of vibrio cholerae. Integron cassette protein vch_cass4"/>
    <property type="match status" value="1"/>
</dbReference>
<sequence>MGDINNLKNGKRYQVIRSFVDYDYITHHIGETWIFNKTAFLPYEDGLTLHVIENGHDQIYRFQWREEEQAGIIRDFEDYVAELTNELP</sequence>
<evidence type="ECO:0000259" key="1">
    <source>
        <dbReference type="Pfam" id="PF12208"/>
    </source>
</evidence>
<evidence type="ECO:0000313" key="3">
    <source>
        <dbReference type="Proteomes" id="UP000521017"/>
    </source>
</evidence>
<dbReference type="Pfam" id="PF12208">
    <property type="entry name" value="DUF3601"/>
    <property type="match status" value="1"/>
</dbReference>
<dbReference type="EMBL" id="JACHCC010000008">
    <property type="protein sequence ID" value="MBB6501055.1"/>
    <property type="molecule type" value="Genomic_DNA"/>
</dbReference>
<dbReference type="InterPro" id="IPR022020">
    <property type="entry name" value="DUF3601"/>
</dbReference>
<dbReference type="Proteomes" id="UP000521017">
    <property type="component" value="Unassembled WGS sequence"/>
</dbReference>
<proteinExistence type="predicted"/>
<protein>
    <recommendedName>
        <fullName evidence="1">DUF3601 domain-containing protein</fullName>
    </recommendedName>
</protein>
<comment type="caution">
    <text evidence="2">The sequence shown here is derived from an EMBL/GenBank/DDBJ whole genome shotgun (WGS) entry which is preliminary data.</text>
</comment>
<name>A0A7X0J4S1_9SPHI</name>